<evidence type="ECO:0000313" key="2">
    <source>
        <dbReference type="EMBL" id="KZP14881.1"/>
    </source>
</evidence>
<dbReference type="AlphaFoldDB" id="A0A166DMP8"/>
<dbReference type="Proteomes" id="UP000076532">
    <property type="component" value="Unassembled WGS sequence"/>
</dbReference>
<sequence length="149" mass="16681">MAAWLGGNHASLVISTFKLFNSDNVITEDVYPEAAMLCIAGESELEGQKDEAERGKRCDEVGGSPDTDSVAPTYYASRYPSRDGRTNQKATRTGRPLEATWLVAPFYYYYVSNPDLVHRTDELPWLGKRVITNSVLRLIMSMFLPPNID</sequence>
<protein>
    <submittedName>
        <fullName evidence="2">Uncharacterized protein</fullName>
    </submittedName>
</protein>
<proteinExistence type="predicted"/>
<name>A0A166DMP8_9AGAM</name>
<feature type="region of interest" description="Disordered" evidence="1">
    <location>
        <begin position="48"/>
        <end position="91"/>
    </location>
</feature>
<organism evidence="2 3">
    <name type="scientific">Athelia psychrophila</name>
    <dbReference type="NCBI Taxonomy" id="1759441"/>
    <lineage>
        <taxon>Eukaryota</taxon>
        <taxon>Fungi</taxon>
        <taxon>Dikarya</taxon>
        <taxon>Basidiomycota</taxon>
        <taxon>Agaricomycotina</taxon>
        <taxon>Agaricomycetes</taxon>
        <taxon>Agaricomycetidae</taxon>
        <taxon>Atheliales</taxon>
        <taxon>Atheliaceae</taxon>
        <taxon>Athelia</taxon>
    </lineage>
</organism>
<feature type="compositionally biased region" description="Basic and acidic residues" evidence="1">
    <location>
        <begin position="48"/>
        <end position="60"/>
    </location>
</feature>
<reference evidence="2 3" key="1">
    <citation type="journal article" date="2016" name="Mol. Biol. Evol.">
        <title>Comparative Genomics of Early-Diverging Mushroom-Forming Fungi Provides Insights into the Origins of Lignocellulose Decay Capabilities.</title>
        <authorList>
            <person name="Nagy L.G."/>
            <person name="Riley R."/>
            <person name="Tritt A."/>
            <person name="Adam C."/>
            <person name="Daum C."/>
            <person name="Floudas D."/>
            <person name="Sun H."/>
            <person name="Yadav J.S."/>
            <person name="Pangilinan J."/>
            <person name="Larsson K.H."/>
            <person name="Matsuura K."/>
            <person name="Barry K."/>
            <person name="Labutti K."/>
            <person name="Kuo R."/>
            <person name="Ohm R.A."/>
            <person name="Bhattacharya S.S."/>
            <person name="Shirouzu T."/>
            <person name="Yoshinaga Y."/>
            <person name="Martin F.M."/>
            <person name="Grigoriev I.V."/>
            <person name="Hibbett D.S."/>
        </authorList>
    </citation>
    <scope>NUCLEOTIDE SEQUENCE [LARGE SCALE GENOMIC DNA]</scope>
    <source>
        <strain evidence="2 3">CBS 109695</strain>
    </source>
</reference>
<keyword evidence="3" id="KW-1185">Reference proteome</keyword>
<accession>A0A166DMP8</accession>
<evidence type="ECO:0000313" key="3">
    <source>
        <dbReference type="Proteomes" id="UP000076532"/>
    </source>
</evidence>
<dbReference type="EMBL" id="KV417611">
    <property type="protein sequence ID" value="KZP14881.1"/>
    <property type="molecule type" value="Genomic_DNA"/>
</dbReference>
<evidence type="ECO:0000256" key="1">
    <source>
        <dbReference type="SAM" id="MobiDB-lite"/>
    </source>
</evidence>
<gene>
    <name evidence="2" type="ORF">FIBSPDRAFT_1048533</name>
</gene>